<sequence length="96" mass="10950">MDHMTNKPYNKYQHWKSLTLALSMAVGTSISTAEKQPTLIDESLETNNERINRKIVFAQFDIGGVALYRQKQTTCSLSIRASPQMKSRCNLNRSKN</sequence>
<dbReference type="Proteomes" id="UP000346198">
    <property type="component" value="Unassembled WGS sequence"/>
</dbReference>
<reference evidence="1 2" key="1">
    <citation type="submission" date="2019-04" db="EMBL/GenBank/DDBJ databases">
        <authorList>
            <person name="Van Vliet M D."/>
        </authorList>
    </citation>
    <scope>NUCLEOTIDE SEQUENCE [LARGE SCALE GENOMIC DNA]</scope>
    <source>
        <strain evidence="1 2">F21</strain>
    </source>
</reference>
<gene>
    <name evidence="1" type="ORF">SCARR_00439</name>
</gene>
<accession>A0A6C2UFT0</accession>
<organism evidence="1 2">
    <name type="scientific">Pontiella sulfatireligans</name>
    <dbReference type="NCBI Taxonomy" id="2750658"/>
    <lineage>
        <taxon>Bacteria</taxon>
        <taxon>Pseudomonadati</taxon>
        <taxon>Kiritimatiellota</taxon>
        <taxon>Kiritimatiellia</taxon>
        <taxon>Kiritimatiellales</taxon>
        <taxon>Pontiellaceae</taxon>
        <taxon>Pontiella</taxon>
    </lineage>
</organism>
<evidence type="ECO:0000313" key="1">
    <source>
        <dbReference type="EMBL" id="VGO18387.1"/>
    </source>
</evidence>
<name>A0A6C2UFT0_9BACT</name>
<evidence type="ECO:0000313" key="2">
    <source>
        <dbReference type="Proteomes" id="UP000346198"/>
    </source>
</evidence>
<dbReference type="AlphaFoldDB" id="A0A6C2UFT0"/>
<protein>
    <submittedName>
        <fullName evidence="1">Uncharacterized protein</fullName>
    </submittedName>
</protein>
<keyword evidence="2" id="KW-1185">Reference proteome</keyword>
<proteinExistence type="predicted"/>
<dbReference type="EMBL" id="CAAHFH010000001">
    <property type="protein sequence ID" value="VGO18387.1"/>
    <property type="molecule type" value="Genomic_DNA"/>
</dbReference>